<dbReference type="GO" id="GO:0005524">
    <property type="term" value="F:ATP binding"/>
    <property type="evidence" value="ECO:0007669"/>
    <property type="project" value="UniProtKB-KW"/>
</dbReference>
<evidence type="ECO:0000256" key="6">
    <source>
        <dbReference type="ARBA" id="ARBA00022967"/>
    </source>
</evidence>
<proteinExistence type="predicted"/>
<comment type="subcellular location">
    <subcellularLocation>
        <location evidence="1">Cell membrane</location>
        <topology evidence="1">Peripheral membrane protein</topology>
    </subcellularLocation>
</comment>
<evidence type="ECO:0000256" key="5">
    <source>
        <dbReference type="ARBA" id="ARBA00022840"/>
    </source>
</evidence>
<dbReference type="PANTHER" id="PTHR42711">
    <property type="entry name" value="ABC TRANSPORTER ATP-BINDING PROTEIN"/>
    <property type="match status" value="1"/>
</dbReference>
<dbReference type="GO" id="GO:0016887">
    <property type="term" value="F:ATP hydrolysis activity"/>
    <property type="evidence" value="ECO:0007669"/>
    <property type="project" value="InterPro"/>
</dbReference>
<dbReference type="AlphaFoldDB" id="A0A329QN14"/>
<dbReference type="InterPro" id="IPR027417">
    <property type="entry name" value="P-loop_NTPase"/>
</dbReference>
<evidence type="ECO:0000313" key="11">
    <source>
        <dbReference type="Proteomes" id="UP000250462"/>
    </source>
</evidence>
<dbReference type="InterPro" id="IPR017871">
    <property type="entry name" value="ABC_transporter-like_CS"/>
</dbReference>
<dbReference type="OrthoDB" id="9804819at2"/>
<dbReference type="InterPro" id="IPR050763">
    <property type="entry name" value="ABC_transporter_ATP-binding"/>
</dbReference>
<feature type="domain" description="ABC transporter" evidence="9">
    <location>
        <begin position="5"/>
        <end position="230"/>
    </location>
</feature>
<gene>
    <name evidence="10" type="ORF">DPM12_12100</name>
</gene>
<evidence type="ECO:0000259" key="9">
    <source>
        <dbReference type="PROSITE" id="PS50893"/>
    </source>
</evidence>
<dbReference type="InterPro" id="IPR003439">
    <property type="entry name" value="ABC_transporter-like_ATP-bd"/>
</dbReference>
<dbReference type="InterPro" id="IPR003593">
    <property type="entry name" value="AAA+_ATPase"/>
</dbReference>
<keyword evidence="6" id="KW-1278">Translocase</keyword>
<reference evidence="10 11" key="1">
    <citation type="submission" date="2018-06" db="EMBL/GenBank/DDBJ databases">
        <title>Phytoactinopolyspora halophila sp. nov., a novel halophilic actinomycete isolated from a saline soil in China.</title>
        <authorList>
            <person name="Tang S.-K."/>
        </authorList>
    </citation>
    <scope>NUCLEOTIDE SEQUENCE [LARGE SCALE GENOMIC DNA]</scope>
    <source>
        <strain evidence="10 11">YIM 96934</strain>
    </source>
</reference>
<evidence type="ECO:0000256" key="8">
    <source>
        <dbReference type="ARBA" id="ARBA00023251"/>
    </source>
</evidence>
<keyword evidence="4" id="KW-0547">Nucleotide-binding</keyword>
<evidence type="ECO:0000313" key="10">
    <source>
        <dbReference type="EMBL" id="RAW13744.1"/>
    </source>
</evidence>
<name>A0A329QN14_9ACTN</name>
<evidence type="ECO:0000256" key="3">
    <source>
        <dbReference type="ARBA" id="ARBA00022475"/>
    </source>
</evidence>
<keyword evidence="7" id="KW-0472">Membrane</keyword>
<keyword evidence="5 10" id="KW-0067">ATP-binding</keyword>
<evidence type="ECO:0000256" key="1">
    <source>
        <dbReference type="ARBA" id="ARBA00004202"/>
    </source>
</evidence>
<sequence length="308" mass="34013">MPDAIRCSNVTKHYGDIRAVDDVSFEVHDGEIFGMIGPNGAGKTTLMECIEGLRTRDTGTVEVFGMDPEREVRQVRERTGVQLQSAALPHRMKVGETLDLFAAFYQNPADWRQLLSRLGLDGKADSYVEKLSGGQRQRVFIALALINNPGLVFLDELTTGLDPQSRLAIWDVVRDIRDGGTTVFLTTHFMEEAENLCDRVAIVDHGKIVALDTVANLIASIDAESRITFTVDGTPPVDRLKEVSGVTRVENASGRVVVHGTGNRFQQDVMSVLSDIDLNVRDMRSEQPSLEDVFLALTGREMREGQPT</sequence>
<dbReference type="CDD" id="cd03230">
    <property type="entry name" value="ABC_DR_subfamily_A"/>
    <property type="match status" value="1"/>
</dbReference>
<dbReference type="GO" id="GO:0005886">
    <property type="term" value="C:plasma membrane"/>
    <property type="evidence" value="ECO:0007669"/>
    <property type="project" value="UniProtKB-SubCell"/>
</dbReference>
<keyword evidence="2" id="KW-0813">Transport</keyword>
<dbReference type="Gene3D" id="3.40.50.300">
    <property type="entry name" value="P-loop containing nucleotide triphosphate hydrolases"/>
    <property type="match status" value="1"/>
</dbReference>
<keyword evidence="8" id="KW-0046">Antibiotic resistance</keyword>
<dbReference type="SUPFAM" id="SSF52540">
    <property type="entry name" value="P-loop containing nucleoside triphosphate hydrolases"/>
    <property type="match status" value="1"/>
</dbReference>
<evidence type="ECO:0000256" key="4">
    <source>
        <dbReference type="ARBA" id="ARBA00022741"/>
    </source>
</evidence>
<dbReference type="EMBL" id="QMIG01000011">
    <property type="protein sequence ID" value="RAW13744.1"/>
    <property type="molecule type" value="Genomic_DNA"/>
</dbReference>
<dbReference type="Pfam" id="PF00005">
    <property type="entry name" value="ABC_tran"/>
    <property type="match status" value="1"/>
</dbReference>
<dbReference type="FunFam" id="3.40.50.300:FF:000589">
    <property type="entry name" value="ABC transporter, ATP-binding subunit"/>
    <property type="match status" value="1"/>
</dbReference>
<dbReference type="RefSeq" id="WP_112258587.1">
    <property type="nucleotide sequence ID" value="NZ_QMIG01000011.1"/>
</dbReference>
<evidence type="ECO:0000256" key="2">
    <source>
        <dbReference type="ARBA" id="ARBA00022448"/>
    </source>
</evidence>
<keyword evidence="3" id="KW-1003">Cell membrane</keyword>
<evidence type="ECO:0000256" key="7">
    <source>
        <dbReference type="ARBA" id="ARBA00023136"/>
    </source>
</evidence>
<comment type="caution">
    <text evidence="10">The sequence shown here is derived from an EMBL/GenBank/DDBJ whole genome shotgun (WGS) entry which is preliminary data.</text>
</comment>
<protein>
    <submittedName>
        <fullName evidence="10">ABC transporter ATP-binding protein</fullName>
    </submittedName>
</protein>
<accession>A0A329QN14</accession>
<dbReference type="PROSITE" id="PS50893">
    <property type="entry name" value="ABC_TRANSPORTER_2"/>
    <property type="match status" value="1"/>
</dbReference>
<dbReference type="Proteomes" id="UP000250462">
    <property type="component" value="Unassembled WGS sequence"/>
</dbReference>
<dbReference type="GO" id="GO:0046677">
    <property type="term" value="P:response to antibiotic"/>
    <property type="evidence" value="ECO:0007669"/>
    <property type="project" value="UniProtKB-KW"/>
</dbReference>
<dbReference type="SMART" id="SM00382">
    <property type="entry name" value="AAA"/>
    <property type="match status" value="1"/>
</dbReference>
<dbReference type="PANTHER" id="PTHR42711:SF16">
    <property type="entry name" value="ABC TRANSPORTER ATP-BINDING PROTEIN"/>
    <property type="match status" value="1"/>
</dbReference>
<dbReference type="PROSITE" id="PS00211">
    <property type="entry name" value="ABC_TRANSPORTER_1"/>
    <property type="match status" value="1"/>
</dbReference>
<keyword evidence="11" id="KW-1185">Reference proteome</keyword>
<organism evidence="10 11">
    <name type="scientific">Phytoactinopolyspora halophila</name>
    <dbReference type="NCBI Taxonomy" id="1981511"/>
    <lineage>
        <taxon>Bacteria</taxon>
        <taxon>Bacillati</taxon>
        <taxon>Actinomycetota</taxon>
        <taxon>Actinomycetes</taxon>
        <taxon>Jiangellales</taxon>
        <taxon>Jiangellaceae</taxon>
        <taxon>Phytoactinopolyspora</taxon>
    </lineage>
</organism>